<dbReference type="SUPFAM" id="SSF52151">
    <property type="entry name" value="FabD/lysophospholipase-like"/>
    <property type="match status" value="1"/>
</dbReference>
<dbReference type="InterPro" id="IPR016036">
    <property type="entry name" value="Malonyl_transacylase_ACP-bd"/>
</dbReference>
<dbReference type="GO" id="GO:0031177">
    <property type="term" value="F:phosphopantetheine binding"/>
    <property type="evidence" value="ECO:0007669"/>
    <property type="project" value="InterPro"/>
</dbReference>
<dbReference type="InterPro" id="IPR020806">
    <property type="entry name" value="PKS_PP-bd"/>
</dbReference>
<organism evidence="8 9">
    <name type="scientific">Mycolicibacillus trivialis</name>
    <dbReference type="NCBI Taxonomy" id="1798"/>
    <lineage>
        <taxon>Bacteria</taxon>
        <taxon>Bacillati</taxon>
        <taxon>Actinomycetota</taxon>
        <taxon>Actinomycetes</taxon>
        <taxon>Mycobacteriales</taxon>
        <taxon>Mycobacteriaceae</taxon>
        <taxon>Mycolicibacillus</taxon>
    </lineage>
</organism>
<protein>
    <submittedName>
        <fullName evidence="8">Polyketide synthase</fullName>
    </submittedName>
</protein>
<dbReference type="SMART" id="SM00827">
    <property type="entry name" value="PKS_AT"/>
    <property type="match status" value="1"/>
</dbReference>
<dbReference type="RefSeq" id="WP_264000502.1">
    <property type="nucleotide sequence ID" value="NZ_JACKSN010000111.1"/>
</dbReference>
<reference evidence="8 9" key="1">
    <citation type="submission" date="2016-01" db="EMBL/GenBank/DDBJ databases">
        <title>The new phylogeny of the genus Mycobacterium.</title>
        <authorList>
            <person name="Tarcisio F."/>
            <person name="Conor M."/>
            <person name="Antonella G."/>
            <person name="Elisabetta G."/>
            <person name="Giulia F.S."/>
            <person name="Sara T."/>
            <person name="Anna F."/>
            <person name="Clotilde B."/>
            <person name="Roberto B."/>
            <person name="Veronica D.S."/>
            <person name="Fabio R."/>
            <person name="Monica P."/>
            <person name="Olivier J."/>
            <person name="Enrico T."/>
            <person name="Nicola S."/>
        </authorList>
    </citation>
    <scope>NUCLEOTIDE SEQUENCE [LARGE SCALE GENOMIC DNA]</scope>
    <source>
        <strain evidence="8 9">DSM 44153</strain>
    </source>
</reference>
<dbReference type="SMART" id="SM00823">
    <property type="entry name" value="PKS_PP"/>
    <property type="match status" value="1"/>
</dbReference>
<dbReference type="Pfam" id="PF00698">
    <property type="entry name" value="Acyl_transf_1"/>
    <property type="match status" value="1"/>
</dbReference>
<dbReference type="InterPro" id="IPR050091">
    <property type="entry name" value="PKS_NRPS_Biosynth_Enz"/>
</dbReference>
<dbReference type="InterPro" id="IPR013968">
    <property type="entry name" value="PKS_KR"/>
</dbReference>
<evidence type="ECO:0000256" key="5">
    <source>
        <dbReference type="ARBA" id="ARBA00023268"/>
    </source>
</evidence>
<feature type="region of interest" description="Disordered" evidence="6">
    <location>
        <begin position="685"/>
        <end position="708"/>
    </location>
</feature>
<dbReference type="Pfam" id="PF00550">
    <property type="entry name" value="PP-binding"/>
    <property type="match status" value="1"/>
</dbReference>
<dbReference type="PANTHER" id="PTHR43775">
    <property type="entry name" value="FATTY ACID SYNTHASE"/>
    <property type="match status" value="1"/>
</dbReference>
<dbReference type="NCBIfam" id="NF037941">
    <property type="entry name" value="PKS_NbtC"/>
    <property type="match status" value="1"/>
</dbReference>
<dbReference type="EMBL" id="LQPZ01000012">
    <property type="protein sequence ID" value="ORX07309.1"/>
    <property type="molecule type" value="Genomic_DNA"/>
</dbReference>
<dbReference type="InterPro" id="IPR036291">
    <property type="entry name" value="NAD(P)-bd_dom_sf"/>
</dbReference>
<dbReference type="InterPro" id="IPR014043">
    <property type="entry name" value="Acyl_transferase_dom"/>
</dbReference>
<keyword evidence="1" id="KW-0596">Phosphopantetheine</keyword>
<dbReference type="InterPro" id="IPR057326">
    <property type="entry name" value="KR_dom"/>
</dbReference>
<dbReference type="InterPro" id="IPR001227">
    <property type="entry name" value="Ac_transferase_dom_sf"/>
</dbReference>
<dbReference type="SUPFAM" id="SSF51735">
    <property type="entry name" value="NAD(P)-binding Rossmann-fold domains"/>
    <property type="match status" value="2"/>
</dbReference>
<evidence type="ECO:0000256" key="6">
    <source>
        <dbReference type="SAM" id="MobiDB-lite"/>
    </source>
</evidence>
<dbReference type="GO" id="GO:0004312">
    <property type="term" value="F:fatty acid synthase activity"/>
    <property type="evidence" value="ECO:0007669"/>
    <property type="project" value="TreeGrafter"/>
</dbReference>
<dbReference type="Gene3D" id="3.40.366.10">
    <property type="entry name" value="Malonyl-Coenzyme A Acyl Carrier Protein, domain 2"/>
    <property type="match status" value="1"/>
</dbReference>
<evidence type="ECO:0000259" key="7">
    <source>
        <dbReference type="PROSITE" id="PS50075"/>
    </source>
</evidence>
<proteinExistence type="predicted"/>
<evidence type="ECO:0000256" key="4">
    <source>
        <dbReference type="ARBA" id="ARBA00022857"/>
    </source>
</evidence>
<evidence type="ECO:0000256" key="2">
    <source>
        <dbReference type="ARBA" id="ARBA00022553"/>
    </source>
</evidence>
<dbReference type="InterPro" id="IPR036736">
    <property type="entry name" value="ACP-like_sf"/>
</dbReference>
<dbReference type="Pfam" id="PF08659">
    <property type="entry name" value="KR"/>
    <property type="match status" value="1"/>
</dbReference>
<dbReference type="SMART" id="SM00822">
    <property type="entry name" value="PKS_KR"/>
    <property type="match status" value="1"/>
</dbReference>
<dbReference type="SUPFAM" id="SSF55048">
    <property type="entry name" value="Probable ACP-binding domain of malonyl-CoA ACP transacylase"/>
    <property type="match status" value="1"/>
</dbReference>
<evidence type="ECO:0000313" key="8">
    <source>
        <dbReference type="EMBL" id="ORX07309.1"/>
    </source>
</evidence>
<dbReference type="InterPro" id="IPR016035">
    <property type="entry name" value="Acyl_Trfase/lysoPLipase"/>
</dbReference>
<dbReference type="CDD" id="cd05274">
    <property type="entry name" value="KR_FAS_SDR_x"/>
    <property type="match status" value="1"/>
</dbReference>
<gene>
    <name evidence="8" type="ORF">AWC30_00750</name>
</gene>
<dbReference type="Gene3D" id="3.30.70.3290">
    <property type="match status" value="1"/>
</dbReference>
<keyword evidence="5" id="KW-0511">Multifunctional enzyme</keyword>
<feature type="domain" description="Carrier" evidence="7">
    <location>
        <begin position="964"/>
        <end position="1037"/>
    </location>
</feature>
<evidence type="ECO:0000256" key="3">
    <source>
        <dbReference type="ARBA" id="ARBA00022679"/>
    </source>
</evidence>
<dbReference type="Gene3D" id="1.10.1200.10">
    <property type="entry name" value="ACP-like"/>
    <property type="match status" value="1"/>
</dbReference>
<accession>A0A1X2ENK9</accession>
<dbReference type="Gene3D" id="3.40.50.720">
    <property type="entry name" value="NAD(P)-binding Rossmann-like Domain"/>
    <property type="match status" value="1"/>
</dbReference>
<dbReference type="SUPFAM" id="SSF47336">
    <property type="entry name" value="ACP-like"/>
    <property type="match status" value="1"/>
</dbReference>
<dbReference type="PROSITE" id="PS50075">
    <property type="entry name" value="CARRIER"/>
    <property type="match status" value="1"/>
</dbReference>
<dbReference type="InterPro" id="IPR009081">
    <property type="entry name" value="PP-bd_ACP"/>
</dbReference>
<dbReference type="STRING" id="1798.AWC30_00750"/>
<dbReference type="AlphaFoldDB" id="A0A1X2ENK9"/>
<dbReference type="Proteomes" id="UP000193090">
    <property type="component" value="Unassembled WGS sequence"/>
</dbReference>
<dbReference type="GO" id="GO:0006633">
    <property type="term" value="P:fatty acid biosynthetic process"/>
    <property type="evidence" value="ECO:0007669"/>
    <property type="project" value="TreeGrafter"/>
</dbReference>
<keyword evidence="2" id="KW-0597">Phosphoprotein</keyword>
<keyword evidence="9" id="KW-1185">Reference proteome</keyword>
<name>A0A1X2ENK9_9MYCO</name>
<feature type="region of interest" description="Disordered" evidence="6">
    <location>
        <begin position="471"/>
        <end position="495"/>
    </location>
</feature>
<comment type="caution">
    <text evidence="8">The sequence shown here is derived from an EMBL/GenBank/DDBJ whole genome shotgun (WGS) entry which is preliminary data.</text>
</comment>
<keyword evidence="3" id="KW-0808">Transferase</keyword>
<sequence length="1037" mass="110590">MPAAVQVLPNGATPVPVSSDTAELLPRESAALLSYTIDHPSVEPSDIALMLARTRQTRRYRAVVAANGRDDLLEGLRALADQREHPSLIRSTEPAIDRKLAFVFPGQGSQRPGMGRIFYDSVSAYRAEADRCAEAFLAHTGRSPLPYLLDGDDLDDRTAAVVQPALFTQMAALAAMWQDYGVTATATIGHSQGEIAAAYVSGATSLADAARLVDIRARFVDEIDGSSDRHRYAMAVVAAGRAECEELLARCDGWAEISVINAPGMTGISGQRHAILDLVDALTERGTFAKVIDVRYPAHTSLMNRFGAKLRETIRQQVGSPAFLNSETPCYGATLGGALSPTDAVDQYWFWNLRNPVRFDKAVLEAVSHGIDMFIELAEHPVLESALHQNIASSGDHRTAVVIGTSVRDSAGLDEFSRQLARYSVSQIDHRWGRRADDPDGAPPLPLPDFPNTITNDIRLWLPYEESPRRVAVESASEADDPEVKPAQPDHRSPGAPAAVQLLTEKWVPLPQRRLSPPRRLAILDYGGRSSALVDALRHAGESIGATVRVLDSSDDAESGSANSYVVLLPPASNRDLPAVADEVASFFANRDWWPTDIDAVTECWLVSWGAEAVVAADPAPDPLTAAISAGFRSIGAEYRRTAFRHLDLPAQTDVAEIATTALMALHTSVEPELAVRGGHLYGKRVSEESRPGDGSSDGPGDGLTTGPFEHVLITGGTGNLGLEFCEYLAARGARRITLVSRSGDTAPVADRVDGIRASRGTAIEIVSCDIGDPSAVSLLAERCTNAPVDLLVHAAGRYSDYDLAEITSARARDALHAKVAGLARVLDTVPRKAGCRVLLCSSLAATIGGRGQALYAAANRTLDAVAHRLRADGVECSAIQWGQWTVANLDEAGMAKTSAAGLFRMQPADALAVGMTLSGENAIVAAFDPVRAQSVLGTYGYGPLLSELTPGRDRPRPPQPVVGDLKHHLTGLLAGTIGVESAETIDVDTPMVALGLDSLQALEFRRRVQAELDHDLAVADLLGGASIADVLTQLGR</sequence>
<dbReference type="PANTHER" id="PTHR43775:SF37">
    <property type="entry name" value="SI:DKEY-61P9.11"/>
    <property type="match status" value="1"/>
</dbReference>
<feature type="compositionally biased region" description="Basic and acidic residues" evidence="6">
    <location>
        <begin position="482"/>
        <end position="493"/>
    </location>
</feature>
<evidence type="ECO:0000313" key="9">
    <source>
        <dbReference type="Proteomes" id="UP000193090"/>
    </source>
</evidence>
<keyword evidence="4" id="KW-0521">NADP</keyword>
<evidence type="ECO:0000256" key="1">
    <source>
        <dbReference type="ARBA" id="ARBA00022450"/>
    </source>
</evidence>